<comment type="similarity">
    <text evidence="14">Belongs to the MurCDEF family.</text>
</comment>
<dbReference type="SUPFAM" id="SSF51984">
    <property type="entry name" value="MurCD N-terminal domain"/>
    <property type="match status" value="1"/>
</dbReference>
<keyword evidence="11 14" id="KW-0131">Cell cycle</keyword>
<proteinExistence type="inferred from homology"/>
<dbReference type="EC" id="6.3.2.8" evidence="3 14"/>
<keyword evidence="9 14" id="KW-0133">Cell shape</keyword>
<comment type="pathway">
    <text evidence="2 14">Cell wall biogenesis; peptidoglycan biosynthesis.</text>
</comment>
<dbReference type="HAMAP" id="MF_00046">
    <property type="entry name" value="MurC"/>
    <property type="match status" value="1"/>
</dbReference>
<dbReference type="SUPFAM" id="SSF53623">
    <property type="entry name" value="MurD-like peptide ligases, catalytic domain"/>
    <property type="match status" value="1"/>
</dbReference>
<dbReference type="GO" id="GO:0005524">
    <property type="term" value="F:ATP binding"/>
    <property type="evidence" value="ECO:0007669"/>
    <property type="project" value="UniProtKB-UniRule"/>
</dbReference>
<dbReference type="PANTHER" id="PTHR43445:SF3">
    <property type="entry name" value="UDP-N-ACETYLMURAMATE--L-ALANINE LIGASE"/>
    <property type="match status" value="1"/>
</dbReference>
<dbReference type="InterPro" id="IPR013221">
    <property type="entry name" value="Mur_ligase_cen"/>
</dbReference>
<keyword evidence="8 14" id="KW-0067">ATP-binding</keyword>
<evidence type="ECO:0000259" key="16">
    <source>
        <dbReference type="Pfam" id="PF02875"/>
    </source>
</evidence>
<dbReference type="Proteomes" id="UP000261080">
    <property type="component" value="Unassembled WGS sequence"/>
</dbReference>
<evidence type="ECO:0000256" key="3">
    <source>
        <dbReference type="ARBA" id="ARBA00012211"/>
    </source>
</evidence>
<keyword evidence="5 14" id="KW-0436">Ligase</keyword>
<dbReference type="EMBL" id="QVLX01000008">
    <property type="protein sequence ID" value="RGE85468.1"/>
    <property type="molecule type" value="Genomic_DNA"/>
</dbReference>
<keyword evidence="7 14" id="KW-0547">Nucleotide-binding</keyword>
<evidence type="ECO:0000256" key="14">
    <source>
        <dbReference type="HAMAP-Rule" id="MF_00046"/>
    </source>
</evidence>
<evidence type="ECO:0000256" key="4">
    <source>
        <dbReference type="ARBA" id="ARBA00022490"/>
    </source>
</evidence>
<evidence type="ECO:0000256" key="12">
    <source>
        <dbReference type="ARBA" id="ARBA00023316"/>
    </source>
</evidence>
<evidence type="ECO:0000256" key="9">
    <source>
        <dbReference type="ARBA" id="ARBA00022960"/>
    </source>
</evidence>
<dbReference type="Gene3D" id="3.40.50.720">
    <property type="entry name" value="NAD(P)-binding Rossmann-like Domain"/>
    <property type="match status" value="1"/>
</dbReference>
<dbReference type="GO" id="GO:0008360">
    <property type="term" value="P:regulation of cell shape"/>
    <property type="evidence" value="ECO:0007669"/>
    <property type="project" value="UniProtKB-KW"/>
</dbReference>
<feature type="binding site" evidence="14">
    <location>
        <begin position="118"/>
        <end position="124"/>
    </location>
    <ligand>
        <name>ATP</name>
        <dbReference type="ChEBI" id="CHEBI:30616"/>
    </ligand>
</feature>
<protein>
    <recommendedName>
        <fullName evidence="3 14">UDP-N-acetylmuramate--L-alanine ligase</fullName>
        <ecNumber evidence="3 14">6.3.2.8</ecNumber>
    </recommendedName>
    <alternativeName>
        <fullName evidence="14">UDP-N-acetylmuramoyl-L-alanine synthetase</fullName>
    </alternativeName>
</protein>
<evidence type="ECO:0000256" key="8">
    <source>
        <dbReference type="ARBA" id="ARBA00022840"/>
    </source>
</evidence>
<dbReference type="InterPro" id="IPR005758">
    <property type="entry name" value="UDP-N-AcMur_Ala_ligase_MurC"/>
</dbReference>
<dbReference type="UniPathway" id="UPA00219"/>
<dbReference type="GO" id="GO:0051301">
    <property type="term" value="P:cell division"/>
    <property type="evidence" value="ECO:0007669"/>
    <property type="project" value="UniProtKB-KW"/>
</dbReference>
<feature type="domain" description="Mur ligase C-terminal" evidence="16">
    <location>
        <begin position="319"/>
        <end position="448"/>
    </location>
</feature>
<dbReference type="GO" id="GO:0071555">
    <property type="term" value="P:cell wall organization"/>
    <property type="evidence" value="ECO:0007669"/>
    <property type="project" value="UniProtKB-KW"/>
</dbReference>
<evidence type="ECO:0000313" key="19">
    <source>
        <dbReference type="Proteomes" id="UP000261080"/>
    </source>
</evidence>
<dbReference type="NCBIfam" id="TIGR01082">
    <property type="entry name" value="murC"/>
    <property type="match status" value="1"/>
</dbReference>
<dbReference type="InterPro" id="IPR000713">
    <property type="entry name" value="Mur_ligase_N"/>
</dbReference>
<dbReference type="GO" id="GO:0008763">
    <property type="term" value="F:UDP-N-acetylmuramate-L-alanine ligase activity"/>
    <property type="evidence" value="ECO:0007669"/>
    <property type="project" value="UniProtKB-UniRule"/>
</dbReference>
<dbReference type="Pfam" id="PF02875">
    <property type="entry name" value="Mur_ligase_C"/>
    <property type="match status" value="1"/>
</dbReference>
<dbReference type="GO" id="GO:0009252">
    <property type="term" value="P:peptidoglycan biosynthetic process"/>
    <property type="evidence" value="ECO:0007669"/>
    <property type="project" value="UniProtKB-UniRule"/>
</dbReference>
<dbReference type="InterPro" id="IPR004101">
    <property type="entry name" value="Mur_ligase_C"/>
</dbReference>
<keyword evidence="6 14" id="KW-0132">Cell division</keyword>
<evidence type="ECO:0000313" key="18">
    <source>
        <dbReference type="EMBL" id="RGE85468.1"/>
    </source>
</evidence>
<evidence type="ECO:0000256" key="5">
    <source>
        <dbReference type="ARBA" id="ARBA00022598"/>
    </source>
</evidence>
<dbReference type="Gene3D" id="3.40.1190.10">
    <property type="entry name" value="Mur-like, catalytic domain"/>
    <property type="match status" value="1"/>
</dbReference>
<comment type="function">
    <text evidence="14">Cell wall formation.</text>
</comment>
<evidence type="ECO:0000256" key="6">
    <source>
        <dbReference type="ARBA" id="ARBA00022618"/>
    </source>
</evidence>
<feature type="domain" description="Mur ligase central" evidence="17">
    <location>
        <begin position="116"/>
        <end position="297"/>
    </location>
</feature>
<gene>
    <name evidence="14 18" type="primary">murC</name>
    <name evidence="18" type="ORF">DW016_13215</name>
</gene>
<dbReference type="OrthoDB" id="9804126at2"/>
<comment type="subcellular location">
    <subcellularLocation>
        <location evidence="1 14">Cytoplasm</location>
    </subcellularLocation>
</comment>
<dbReference type="SUPFAM" id="SSF53244">
    <property type="entry name" value="MurD-like peptide ligases, peptide-binding domain"/>
    <property type="match status" value="1"/>
</dbReference>
<evidence type="ECO:0000256" key="13">
    <source>
        <dbReference type="ARBA" id="ARBA00047833"/>
    </source>
</evidence>
<evidence type="ECO:0000259" key="15">
    <source>
        <dbReference type="Pfam" id="PF01225"/>
    </source>
</evidence>
<evidence type="ECO:0000256" key="2">
    <source>
        <dbReference type="ARBA" id="ARBA00004752"/>
    </source>
</evidence>
<reference evidence="18 19" key="1">
    <citation type="submission" date="2018-08" db="EMBL/GenBank/DDBJ databases">
        <title>A genome reference for cultivated species of the human gut microbiota.</title>
        <authorList>
            <person name="Zou Y."/>
            <person name="Xue W."/>
            <person name="Luo G."/>
        </authorList>
    </citation>
    <scope>NUCLEOTIDE SEQUENCE [LARGE SCALE GENOMIC DNA]</scope>
    <source>
        <strain evidence="18 19">AF37-2AT</strain>
    </source>
</reference>
<evidence type="ECO:0000256" key="7">
    <source>
        <dbReference type="ARBA" id="ARBA00022741"/>
    </source>
</evidence>
<sequence length="460" mass="51086">MYKINFQKPVHVHFIGIGGISMSGLAEILLDECFTISGSDNKESSLTRHLEGLGAKVFIGQRSSNIEDDVQVVVYTAAIHKDNEEYQEAVRRNLPMLSRAELLGQLMTNYETPIAVAGTHGKTTTTSMLSHILLAGEKDPTISVGGILKAIHGNIRVGSSEIFVTEACEYTNSYHHFFPKISLILNVEEDHMDFFKDIDDIRKSFHTFAKLLPPDGTLIINGEISHLNEILTDLNCHVLIYDLHNADADFSAADIRHDDKGNVSFELLVKGRKAGHIRLSVNGLHNVSNALAAIAAASLLDIPMEKIQEGLLSFEGTDRRFQYKGDVNGFHIVDDYAHHPTEIRATLEAAKSYPHKETWCIFQPHTYSRTKAFFHEFVDALSLADHVVLADIYAARETDTLGMSSRLLVDELSAKGCDAHYFPSFEEIETFILKKCKKDDLLITMGAGDVVNIGESLLNC</sequence>
<dbReference type="PANTHER" id="PTHR43445">
    <property type="entry name" value="UDP-N-ACETYLMURAMATE--L-ALANINE LIGASE-RELATED"/>
    <property type="match status" value="1"/>
</dbReference>
<keyword evidence="12 14" id="KW-0961">Cell wall biogenesis/degradation</keyword>
<evidence type="ECO:0000256" key="11">
    <source>
        <dbReference type="ARBA" id="ARBA00023306"/>
    </source>
</evidence>
<dbReference type="RefSeq" id="WP_024734051.1">
    <property type="nucleotide sequence ID" value="NZ_CALBAT010000024.1"/>
</dbReference>
<feature type="domain" description="Mur ligase N-terminal catalytic" evidence="15">
    <location>
        <begin position="11"/>
        <end position="110"/>
    </location>
</feature>
<dbReference type="Pfam" id="PF01225">
    <property type="entry name" value="Mur_ligase"/>
    <property type="match status" value="1"/>
</dbReference>
<keyword evidence="10 14" id="KW-0573">Peptidoglycan synthesis</keyword>
<evidence type="ECO:0000256" key="1">
    <source>
        <dbReference type="ARBA" id="ARBA00004496"/>
    </source>
</evidence>
<dbReference type="GeneID" id="97194465"/>
<dbReference type="GO" id="GO:0005737">
    <property type="term" value="C:cytoplasm"/>
    <property type="evidence" value="ECO:0007669"/>
    <property type="project" value="UniProtKB-SubCell"/>
</dbReference>
<dbReference type="AlphaFoldDB" id="A0A3E3K019"/>
<dbReference type="InterPro" id="IPR036565">
    <property type="entry name" value="Mur-like_cat_sf"/>
</dbReference>
<evidence type="ECO:0000256" key="10">
    <source>
        <dbReference type="ARBA" id="ARBA00022984"/>
    </source>
</evidence>
<evidence type="ECO:0000259" key="17">
    <source>
        <dbReference type="Pfam" id="PF08245"/>
    </source>
</evidence>
<dbReference type="InterPro" id="IPR050061">
    <property type="entry name" value="MurCDEF_pg_biosynth"/>
</dbReference>
<dbReference type="InterPro" id="IPR036615">
    <property type="entry name" value="Mur_ligase_C_dom_sf"/>
</dbReference>
<keyword evidence="4 14" id="KW-0963">Cytoplasm</keyword>
<organism evidence="18 19">
    <name type="scientific">Sellimonas intestinalis</name>
    <dbReference type="NCBI Taxonomy" id="1653434"/>
    <lineage>
        <taxon>Bacteria</taxon>
        <taxon>Bacillati</taxon>
        <taxon>Bacillota</taxon>
        <taxon>Clostridia</taxon>
        <taxon>Lachnospirales</taxon>
        <taxon>Lachnospiraceae</taxon>
        <taxon>Sellimonas</taxon>
    </lineage>
</organism>
<keyword evidence="19" id="KW-1185">Reference proteome</keyword>
<name>A0A3E3K019_9FIRM</name>
<dbReference type="Pfam" id="PF08245">
    <property type="entry name" value="Mur_ligase_M"/>
    <property type="match status" value="1"/>
</dbReference>
<accession>A0A3E3K019</accession>
<comment type="catalytic activity">
    <reaction evidence="13 14">
        <text>UDP-N-acetyl-alpha-D-muramate + L-alanine + ATP = UDP-N-acetyl-alpha-D-muramoyl-L-alanine + ADP + phosphate + H(+)</text>
        <dbReference type="Rhea" id="RHEA:23372"/>
        <dbReference type="ChEBI" id="CHEBI:15378"/>
        <dbReference type="ChEBI" id="CHEBI:30616"/>
        <dbReference type="ChEBI" id="CHEBI:43474"/>
        <dbReference type="ChEBI" id="CHEBI:57972"/>
        <dbReference type="ChEBI" id="CHEBI:70757"/>
        <dbReference type="ChEBI" id="CHEBI:83898"/>
        <dbReference type="ChEBI" id="CHEBI:456216"/>
        <dbReference type="EC" id="6.3.2.8"/>
    </reaction>
</comment>
<dbReference type="Gene3D" id="3.90.190.20">
    <property type="entry name" value="Mur ligase, C-terminal domain"/>
    <property type="match status" value="1"/>
</dbReference>
<comment type="caution">
    <text evidence="18">The sequence shown here is derived from an EMBL/GenBank/DDBJ whole genome shotgun (WGS) entry which is preliminary data.</text>
</comment>